<sequence>MSLQNLSIVLAERPTAEIVPGQTFKAEQKPVPKADDLKDGEILIENWYLSLDPAMRGWLNDKRSYIPPVQIGETMRGATVGRVVASKSPKAKEGDVLPALGGWAEYSVLHDSRVEPVSAFPAVSQPVDYLSAIGLTGLTAYFGMLHVGDPKPGETVVVSGAAGATGSVAGQIAKLKGARVVGIAGSDDKCRWLTEELGFDAALNYKDPDFRHKFKDATPDYINVYFDNVGGDILDMALSRAKEFSRFVMCGGISQYNSATPQGPKNYSNIITMRIKMQGFIVFDFAKEYPQARKDLAQWLEEGKLKRKETIIKGGLKAAEQALVDLYKGINTGKLIVEIKNPKDAAKLIIPANEIARNVFDHVAASSKHEHNRDLEHVQDVVAPRSVSAAGAKTANDDGISIPKRLDIDPAFD</sequence>
<dbReference type="SUPFAM" id="SSF50129">
    <property type="entry name" value="GroES-like"/>
    <property type="match status" value="1"/>
</dbReference>
<evidence type="ECO:0000259" key="4">
    <source>
        <dbReference type="SMART" id="SM00829"/>
    </source>
</evidence>
<dbReference type="FunFam" id="3.40.50.720:FF:000121">
    <property type="entry name" value="Prostaglandin reductase 2"/>
    <property type="match status" value="1"/>
</dbReference>
<accession>A0A4R8PWB9</accession>
<dbReference type="InterPro" id="IPR020843">
    <property type="entry name" value="ER"/>
</dbReference>
<comment type="caution">
    <text evidence="5">The sequence shown here is derived from an EMBL/GenBank/DDBJ whole genome shotgun (WGS) entry which is preliminary data.</text>
</comment>
<reference evidence="5 6" key="1">
    <citation type="submission" date="2018-11" db="EMBL/GenBank/DDBJ databases">
        <title>Genome sequence and assembly of Colletotrichum spinosum.</title>
        <authorList>
            <person name="Gan P."/>
            <person name="Shirasu K."/>
        </authorList>
    </citation>
    <scope>NUCLEOTIDE SEQUENCE [LARGE SCALE GENOMIC DNA]</scope>
    <source>
        <strain evidence="5 6">CBS 515.97</strain>
    </source>
</reference>
<dbReference type="InterPro" id="IPR011032">
    <property type="entry name" value="GroES-like_sf"/>
</dbReference>
<proteinExistence type="predicted"/>
<dbReference type="Pfam" id="PF00107">
    <property type="entry name" value="ADH_zinc_N"/>
    <property type="match status" value="1"/>
</dbReference>
<evidence type="ECO:0000256" key="1">
    <source>
        <dbReference type="ARBA" id="ARBA00023002"/>
    </source>
</evidence>
<keyword evidence="6" id="KW-1185">Reference proteome</keyword>
<dbReference type="GO" id="GO:0016628">
    <property type="term" value="F:oxidoreductase activity, acting on the CH-CH group of donors, NAD or NADP as acceptor"/>
    <property type="evidence" value="ECO:0007669"/>
    <property type="project" value="InterPro"/>
</dbReference>
<dbReference type="SMART" id="SM00829">
    <property type="entry name" value="PKS_ER"/>
    <property type="match status" value="1"/>
</dbReference>
<name>A0A4R8PWB9_9PEZI</name>
<dbReference type="Proteomes" id="UP000295083">
    <property type="component" value="Unassembled WGS sequence"/>
</dbReference>
<dbReference type="InterPro" id="IPR036291">
    <property type="entry name" value="NAD(P)-bd_dom_sf"/>
</dbReference>
<feature type="domain" description="Enoyl reductase (ER)" evidence="4">
    <location>
        <begin position="21"/>
        <end position="337"/>
    </location>
</feature>
<keyword evidence="1" id="KW-0560">Oxidoreductase</keyword>
<dbReference type="Gene3D" id="3.40.50.720">
    <property type="entry name" value="NAD(P)-binding Rossmann-like Domain"/>
    <property type="match status" value="1"/>
</dbReference>
<dbReference type="Gene3D" id="3.90.180.10">
    <property type="entry name" value="Medium-chain alcohol dehydrogenases, catalytic domain"/>
    <property type="match status" value="1"/>
</dbReference>
<evidence type="ECO:0000256" key="2">
    <source>
        <dbReference type="ARBA" id="ARBA00069006"/>
    </source>
</evidence>
<dbReference type="CDD" id="cd05288">
    <property type="entry name" value="PGDH"/>
    <property type="match status" value="1"/>
</dbReference>
<evidence type="ECO:0000313" key="6">
    <source>
        <dbReference type="Proteomes" id="UP000295083"/>
    </source>
</evidence>
<dbReference type="AlphaFoldDB" id="A0A4R8PWB9"/>
<dbReference type="EMBL" id="QAPG01000834">
    <property type="protein sequence ID" value="TDZ28566.1"/>
    <property type="molecule type" value="Genomic_DNA"/>
</dbReference>
<protein>
    <recommendedName>
        <fullName evidence="2">Dehydrogenase FUB6</fullName>
    </recommendedName>
    <alternativeName>
        <fullName evidence="3">Fusaric acid biosynthesis protein 6</fullName>
    </alternativeName>
</protein>
<dbReference type="InterPro" id="IPR041694">
    <property type="entry name" value="ADH_N_2"/>
</dbReference>
<dbReference type="InterPro" id="IPR045010">
    <property type="entry name" value="MDR_fam"/>
</dbReference>
<dbReference type="PANTHER" id="PTHR43205:SF42">
    <property type="entry name" value="ALCOHOL DEHYDROGENASE, ZINC-CONTAINING (AFU_ORTHOLOGUE AFUA_7G04530)"/>
    <property type="match status" value="1"/>
</dbReference>
<dbReference type="InterPro" id="IPR013149">
    <property type="entry name" value="ADH-like_C"/>
</dbReference>
<evidence type="ECO:0000256" key="3">
    <source>
        <dbReference type="ARBA" id="ARBA00083301"/>
    </source>
</evidence>
<evidence type="ECO:0000313" key="5">
    <source>
        <dbReference type="EMBL" id="TDZ28566.1"/>
    </source>
</evidence>
<gene>
    <name evidence="5" type="primary">yfmJ</name>
    <name evidence="5" type="ORF">C8035_v007521</name>
</gene>
<dbReference type="Pfam" id="PF16884">
    <property type="entry name" value="ADH_N_2"/>
    <property type="match status" value="1"/>
</dbReference>
<dbReference type="SUPFAM" id="SSF51735">
    <property type="entry name" value="NAD(P)-binding Rossmann-fold domains"/>
    <property type="match status" value="1"/>
</dbReference>
<dbReference type="PANTHER" id="PTHR43205">
    <property type="entry name" value="PROSTAGLANDIN REDUCTASE"/>
    <property type="match status" value="1"/>
</dbReference>
<organism evidence="5 6">
    <name type="scientific">Colletotrichum spinosum</name>
    <dbReference type="NCBI Taxonomy" id="1347390"/>
    <lineage>
        <taxon>Eukaryota</taxon>
        <taxon>Fungi</taxon>
        <taxon>Dikarya</taxon>
        <taxon>Ascomycota</taxon>
        <taxon>Pezizomycotina</taxon>
        <taxon>Sordariomycetes</taxon>
        <taxon>Hypocreomycetidae</taxon>
        <taxon>Glomerellales</taxon>
        <taxon>Glomerellaceae</taxon>
        <taxon>Colletotrichum</taxon>
        <taxon>Colletotrichum orbiculare species complex</taxon>
    </lineage>
</organism>